<feature type="transmembrane region" description="Helical" evidence="6">
    <location>
        <begin position="55"/>
        <end position="77"/>
    </location>
</feature>
<proteinExistence type="predicted"/>
<evidence type="ECO:0000256" key="4">
    <source>
        <dbReference type="ARBA" id="ARBA00022989"/>
    </source>
</evidence>
<evidence type="ECO:0000256" key="5">
    <source>
        <dbReference type="ARBA" id="ARBA00023136"/>
    </source>
</evidence>
<evidence type="ECO:0000313" key="8">
    <source>
        <dbReference type="Proteomes" id="UP000014227"/>
    </source>
</evidence>
<gene>
    <name evidence="7" type="ORF">CCALI_00827</name>
</gene>
<dbReference type="EMBL" id="HF951689">
    <property type="protein sequence ID" value="CCW34651.1"/>
    <property type="molecule type" value="Genomic_DNA"/>
</dbReference>
<keyword evidence="2" id="KW-1003">Cell membrane</keyword>
<feature type="transmembrane region" description="Helical" evidence="6">
    <location>
        <begin position="139"/>
        <end position="161"/>
    </location>
</feature>
<accession>S0ET81</accession>
<dbReference type="STRING" id="454171.CP488_00327"/>
<protein>
    <submittedName>
        <fullName evidence="7">ABC-type transport system involved in multi-copper enzyme maturation, permease component</fullName>
    </submittedName>
</protein>
<dbReference type="Pfam" id="PF12679">
    <property type="entry name" value="ABC2_membrane_2"/>
    <property type="match status" value="1"/>
</dbReference>
<evidence type="ECO:0000256" key="6">
    <source>
        <dbReference type="SAM" id="Phobius"/>
    </source>
</evidence>
<keyword evidence="8" id="KW-1185">Reference proteome</keyword>
<dbReference type="KEGG" id="ccz:CCALI_00827"/>
<feature type="transmembrane region" description="Helical" evidence="6">
    <location>
        <begin position="21"/>
        <end position="40"/>
    </location>
</feature>
<dbReference type="HOGENOM" id="CLU_1056463_0_0_0"/>
<dbReference type="RefSeq" id="WP_016482209.1">
    <property type="nucleotide sequence ID" value="NC_021487.1"/>
</dbReference>
<sequence length="263" mass="30058">MWENPIFLREMRIRLPKHRGVRIGVLIMAAVFLLTVYLRMITELAQRNINSDADILWAILVWVQFLFTLFAAPAYAANAFSREKEQQTWDLLLTTPLTASEIVLGKLMGRFAIFLLPIVLILPLEILIAFALGYYTNGLFFLTLLTLLIFTFFFISLSLYASWCLSRTLYAQIVSYTVLIGILCIGTSLLTAAVLVLSSISTGTTNSSSQLPWLWLNPIYLFSLLFEKPTDHLYQLGVGLFVYLVLGTLMIYHIIHNLRRHRE</sequence>
<evidence type="ECO:0000256" key="1">
    <source>
        <dbReference type="ARBA" id="ARBA00004651"/>
    </source>
</evidence>
<dbReference type="AlphaFoldDB" id="S0ET81"/>
<dbReference type="InterPro" id="IPR051449">
    <property type="entry name" value="ABC-2_transporter_component"/>
</dbReference>
<dbReference type="GO" id="GO:0005886">
    <property type="term" value="C:plasma membrane"/>
    <property type="evidence" value="ECO:0007669"/>
    <property type="project" value="UniProtKB-SubCell"/>
</dbReference>
<keyword evidence="4 6" id="KW-1133">Transmembrane helix</keyword>
<evidence type="ECO:0000256" key="3">
    <source>
        <dbReference type="ARBA" id="ARBA00022692"/>
    </source>
</evidence>
<reference evidence="8" key="1">
    <citation type="submission" date="2013-03" db="EMBL/GenBank/DDBJ databases">
        <title>Genome sequence of Chthonomonas calidirosea, the first sequenced genome from the Armatimonadetes phylum (formally candidate division OP10).</title>
        <authorList>
            <person name="Lee K.C.Y."/>
            <person name="Morgan X.C."/>
            <person name="Dunfield P.F."/>
            <person name="Tamas I."/>
            <person name="Houghton K.M."/>
            <person name="Vyssotski M."/>
            <person name="Ryan J.L.J."/>
            <person name="Lagutin K."/>
            <person name="McDonald I.R."/>
            <person name="Stott M.B."/>
        </authorList>
    </citation>
    <scope>NUCLEOTIDE SEQUENCE [LARGE SCALE GENOMIC DNA]</scope>
    <source>
        <strain evidence="8">DSM 23976 / ICMP 18418 / T49</strain>
    </source>
</reference>
<dbReference type="PANTHER" id="PTHR30294:SF29">
    <property type="entry name" value="MULTIDRUG ABC TRANSPORTER PERMEASE YBHS-RELATED"/>
    <property type="match status" value="1"/>
</dbReference>
<dbReference type="eggNOG" id="COG1668">
    <property type="taxonomic scope" value="Bacteria"/>
</dbReference>
<dbReference type="PANTHER" id="PTHR30294">
    <property type="entry name" value="MEMBRANE COMPONENT OF ABC TRANSPORTER YHHJ-RELATED"/>
    <property type="match status" value="1"/>
</dbReference>
<name>S0ET81_CHTCT</name>
<keyword evidence="3 6" id="KW-0812">Transmembrane</keyword>
<keyword evidence="5 6" id="KW-0472">Membrane</keyword>
<organism evidence="7 8">
    <name type="scientific">Chthonomonas calidirosea (strain DSM 23976 / ICMP 18418 / T49)</name>
    <dbReference type="NCBI Taxonomy" id="1303518"/>
    <lineage>
        <taxon>Bacteria</taxon>
        <taxon>Bacillati</taxon>
        <taxon>Armatimonadota</taxon>
        <taxon>Chthonomonadia</taxon>
        <taxon>Chthonomonadales</taxon>
        <taxon>Chthonomonadaceae</taxon>
        <taxon>Chthonomonas</taxon>
    </lineage>
</organism>
<evidence type="ECO:0000256" key="2">
    <source>
        <dbReference type="ARBA" id="ARBA00022475"/>
    </source>
</evidence>
<dbReference type="GO" id="GO:0140359">
    <property type="term" value="F:ABC-type transporter activity"/>
    <property type="evidence" value="ECO:0007669"/>
    <property type="project" value="InterPro"/>
</dbReference>
<feature type="transmembrane region" description="Helical" evidence="6">
    <location>
        <begin position="233"/>
        <end position="255"/>
    </location>
</feature>
<dbReference type="OrthoDB" id="9815855at2"/>
<dbReference type="PATRIC" id="fig|1303518.3.peg.837"/>
<feature type="transmembrane region" description="Helical" evidence="6">
    <location>
        <begin position="173"/>
        <end position="197"/>
    </location>
</feature>
<comment type="subcellular location">
    <subcellularLocation>
        <location evidence="1">Cell membrane</location>
        <topology evidence="1">Multi-pass membrane protein</topology>
    </subcellularLocation>
</comment>
<dbReference type="InParanoid" id="S0ET81"/>
<feature type="transmembrane region" description="Helical" evidence="6">
    <location>
        <begin position="111"/>
        <end position="133"/>
    </location>
</feature>
<evidence type="ECO:0000313" key="7">
    <source>
        <dbReference type="EMBL" id="CCW34651.1"/>
    </source>
</evidence>
<dbReference type="Proteomes" id="UP000014227">
    <property type="component" value="Chromosome I"/>
</dbReference>